<dbReference type="SMART" id="SM00563">
    <property type="entry name" value="PlsC"/>
    <property type="match status" value="1"/>
</dbReference>
<protein>
    <submittedName>
        <fullName evidence="5">Putative hemolysin</fullName>
    </submittedName>
</protein>
<keyword evidence="6" id="KW-1185">Reference proteome</keyword>
<keyword evidence="2" id="KW-0808">Transferase</keyword>
<dbReference type="InterPro" id="IPR002123">
    <property type="entry name" value="Plipid/glycerol_acylTrfase"/>
</dbReference>
<keyword evidence="3" id="KW-0012">Acyltransferase</keyword>
<dbReference type="CDD" id="cd07986">
    <property type="entry name" value="LPLAT_ACT14924-like"/>
    <property type="match status" value="1"/>
</dbReference>
<dbReference type="OrthoDB" id="9812274at2"/>
<dbReference type="Proteomes" id="UP000186513">
    <property type="component" value="Unassembled WGS sequence"/>
</dbReference>
<feature type="domain" description="Phospholipid/glycerol acyltransferase" evidence="4">
    <location>
        <begin position="83"/>
        <end position="200"/>
    </location>
</feature>
<evidence type="ECO:0000259" key="4">
    <source>
        <dbReference type="SMART" id="SM00563"/>
    </source>
</evidence>
<evidence type="ECO:0000313" key="5">
    <source>
        <dbReference type="EMBL" id="SFZ78769.1"/>
    </source>
</evidence>
<evidence type="ECO:0000256" key="2">
    <source>
        <dbReference type="ARBA" id="ARBA00022679"/>
    </source>
</evidence>
<name>A0A1K2HQD7_9NEIS</name>
<dbReference type="PANTHER" id="PTHR10434:SF11">
    <property type="entry name" value="1-ACYL-SN-GLYCEROL-3-PHOSPHATE ACYLTRANSFERASE"/>
    <property type="match status" value="1"/>
</dbReference>
<dbReference type="Pfam" id="PF19576">
    <property type="entry name" value="Acyltransf_2"/>
    <property type="match status" value="1"/>
</dbReference>
<dbReference type="AlphaFoldDB" id="A0A1K2HQD7"/>
<reference evidence="5 6" key="1">
    <citation type="submission" date="2016-11" db="EMBL/GenBank/DDBJ databases">
        <authorList>
            <person name="Jaros S."/>
            <person name="Januszkiewicz K."/>
            <person name="Wedrychowicz H."/>
        </authorList>
    </citation>
    <scope>NUCLEOTIDE SEQUENCE [LARGE SCALE GENOMIC DNA]</scope>
    <source>
        <strain evidence="5 6">DSM 18899</strain>
    </source>
</reference>
<dbReference type="GO" id="GO:0006654">
    <property type="term" value="P:phosphatidic acid biosynthetic process"/>
    <property type="evidence" value="ECO:0007669"/>
    <property type="project" value="TreeGrafter"/>
</dbReference>
<sequence length="285" mass="31205">MSDTISVQALLHTRFPGFSRKPWLLRKAIVLTLSGLLREKRINALMQYSTGRLGLGFNDALLDYLELGYSATGAEQIPASGPLVVVANHPLGALDGAALIQLVSRVRPDVRMVVSDILLQFRPARDILLPVDNLSGRNNRSNVDGIDAALARGEAVIIFPSGEVSRASPKGIRDGLWRTGFLRVAKRAGAPILPVHISGRNSLGFYAWSMLYKPLAMLLLAREVFAKQGGKIQISIGAPIAWPTLEAMQLSLPEAAAHLREHIYTLRPKPAHKLAWRRKKALAKH</sequence>
<accession>A0A1K2HQD7</accession>
<dbReference type="STRING" id="1121279.SAMN02745887_03176"/>
<organism evidence="5 6">
    <name type="scientific">Chitinimonas taiwanensis DSM 18899</name>
    <dbReference type="NCBI Taxonomy" id="1121279"/>
    <lineage>
        <taxon>Bacteria</taxon>
        <taxon>Pseudomonadati</taxon>
        <taxon>Pseudomonadota</taxon>
        <taxon>Betaproteobacteria</taxon>
        <taxon>Neisseriales</taxon>
        <taxon>Chitinibacteraceae</taxon>
        <taxon>Chitinimonas</taxon>
    </lineage>
</organism>
<comment type="pathway">
    <text evidence="1">Lipid metabolism.</text>
</comment>
<dbReference type="InterPro" id="IPR045746">
    <property type="entry name" value="ACT14924-like_Acyltransf_dom"/>
</dbReference>
<gene>
    <name evidence="5" type="ORF">SAMN02745887_03176</name>
</gene>
<dbReference type="GO" id="GO:0003841">
    <property type="term" value="F:1-acylglycerol-3-phosphate O-acyltransferase activity"/>
    <property type="evidence" value="ECO:0007669"/>
    <property type="project" value="TreeGrafter"/>
</dbReference>
<dbReference type="PANTHER" id="PTHR10434">
    <property type="entry name" value="1-ACYL-SN-GLYCEROL-3-PHOSPHATE ACYLTRANSFERASE"/>
    <property type="match status" value="1"/>
</dbReference>
<evidence type="ECO:0000256" key="3">
    <source>
        <dbReference type="ARBA" id="ARBA00023315"/>
    </source>
</evidence>
<dbReference type="RefSeq" id="WP_072429662.1">
    <property type="nucleotide sequence ID" value="NZ_FPKR01000013.1"/>
</dbReference>
<dbReference type="EMBL" id="FPKR01000013">
    <property type="protein sequence ID" value="SFZ78769.1"/>
    <property type="molecule type" value="Genomic_DNA"/>
</dbReference>
<proteinExistence type="predicted"/>
<evidence type="ECO:0000313" key="6">
    <source>
        <dbReference type="Proteomes" id="UP000186513"/>
    </source>
</evidence>
<dbReference type="SUPFAM" id="SSF69593">
    <property type="entry name" value="Glycerol-3-phosphate (1)-acyltransferase"/>
    <property type="match status" value="1"/>
</dbReference>
<evidence type="ECO:0000256" key="1">
    <source>
        <dbReference type="ARBA" id="ARBA00005189"/>
    </source>
</evidence>